<dbReference type="AlphaFoldDB" id="A0A6J6RC14"/>
<name>A0A6J6RC14_9ZZZZ</name>
<accession>A0A6J6RC14</accession>
<organism evidence="1">
    <name type="scientific">freshwater metagenome</name>
    <dbReference type="NCBI Taxonomy" id="449393"/>
    <lineage>
        <taxon>unclassified sequences</taxon>
        <taxon>metagenomes</taxon>
        <taxon>ecological metagenomes</taxon>
    </lineage>
</organism>
<reference evidence="1" key="1">
    <citation type="submission" date="2020-05" db="EMBL/GenBank/DDBJ databases">
        <authorList>
            <person name="Chiriac C."/>
            <person name="Salcher M."/>
            <person name="Ghai R."/>
            <person name="Kavagutti S V."/>
        </authorList>
    </citation>
    <scope>NUCLEOTIDE SEQUENCE</scope>
</reference>
<evidence type="ECO:0000313" key="1">
    <source>
        <dbReference type="EMBL" id="CAB4720589.1"/>
    </source>
</evidence>
<proteinExistence type="predicted"/>
<sequence>MHIRGSVAKGFLVALAITLIPITAVSAQKVTPGSICKVNKQKVTYQNKTYTCIKSEKKLVWNKGVAVVKLPPNPTPIVCSATVTTGCAKPPVEPLPTPTLTPTPMFKDGDSCSSVGQQITNNSGILECRYVANNRFKFFQLSLIPSAPGLASSPEGLETCRAPDMRATKSPGIQAIAYPVTSAAYPPSIPIAGNIKVAIIPIDFSDVPGTGSPSEIIDPEIKKINEWVKQFSNGKMTYEIQTSKNWIRASKDSSEYVWIHPGPVQQNPLPGAKVGTLRSPSQLAEDLMASAQDSFDYTNLKVVFFVYPKKIVNIWDAMTAFGGIQTNKGYIGVQINATGAWLYQNKMPIWSWFIHENMHPHGLAGHAPSDGSPFNLMTNQAGSSLVLDAWDLLILDWQIPDQFYCVSVGKLERANIKLSPLERDEIGTKAIMVRLSSHEVLVIESRRRDKWSSGQTDWAGLPFGFYGLLVYKVDTAKDSNRVETGGFADFISNPTVYHGSFSSGYAPQFDANRIIYEGETLVTNGVSITLTKSGDHDQVTISKS</sequence>
<gene>
    <name evidence="1" type="ORF">UFOPK2659_00616</name>
</gene>
<protein>
    <submittedName>
        <fullName evidence="1">Unannotated protein</fullName>
    </submittedName>
</protein>
<dbReference type="EMBL" id="CAEZYJ010000073">
    <property type="protein sequence ID" value="CAB4720589.1"/>
    <property type="molecule type" value="Genomic_DNA"/>
</dbReference>